<gene>
    <name evidence="1" type="ORF">MNB_SM-6-1248</name>
</gene>
<dbReference type="GO" id="GO:0015562">
    <property type="term" value="F:efflux transmembrane transporter activity"/>
    <property type="evidence" value="ECO:0007669"/>
    <property type="project" value="TreeGrafter"/>
</dbReference>
<accession>A0A1W1C7P5</accession>
<dbReference type="GO" id="GO:1990281">
    <property type="term" value="C:efflux pump complex"/>
    <property type="evidence" value="ECO:0007669"/>
    <property type="project" value="TreeGrafter"/>
</dbReference>
<evidence type="ECO:0000313" key="1">
    <source>
        <dbReference type="EMBL" id="SFV61796.1"/>
    </source>
</evidence>
<sequence>MNKYIKISIAVVIAAGVGVAGVKKVKEARAHDANLPKAKIYPIVASAMMPKVKEVKLTLPYLAEVANDKDVKLASRIAARIQMIKPSGSQVKKGELVVKLDTTTIKSALASVQEQLQATKIALENLEATHKRTLELLKVHGASIEESQKETTMLANTQAQFNALKQKEIELKNNLSYATIVSPVNGVIAKTFASQGGISAPGRPLVAISSKNGFYLMVRVPTETSIRGVKFNGKFYAATPLNTTFHGLAEYKVYTGSANLVSGDRVQVDVVTFDQKATLLPFDAFLNKNGKSYVLVVNGNHATAQEVHIVQSAEQGVVVSDNLQGKKIVIAKPDILLKLTSGYALKVKE</sequence>
<protein>
    <submittedName>
        <fullName evidence="1">Membrane-fusion protein</fullName>
    </submittedName>
</protein>
<dbReference type="SUPFAM" id="SSF111369">
    <property type="entry name" value="HlyD-like secretion proteins"/>
    <property type="match status" value="1"/>
</dbReference>
<name>A0A1W1C7P5_9ZZZZ</name>
<reference evidence="1" key="1">
    <citation type="submission" date="2016-10" db="EMBL/GenBank/DDBJ databases">
        <authorList>
            <person name="de Groot N.N."/>
        </authorList>
    </citation>
    <scope>NUCLEOTIDE SEQUENCE</scope>
</reference>
<organism evidence="1">
    <name type="scientific">hydrothermal vent metagenome</name>
    <dbReference type="NCBI Taxonomy" id="652676"/>
    <lineage>
        <taxon>unclassified sequences</taxon>
        <taxon>metagenomes</taxon>
        <taxon>ecological metagenomes</taxon>
    </lineage>
</organism>
<dbReference type="EMBL" id="FPHK01000056">
    <property type="protein sequence ID" value="SFV61796.1"/>
    <property type="molecule type" value="Genomic_DNA"/>
</dbReference>
<dbReference type="InterPro" id="IPR006143">
    <property type="entry name" value="RND_pump_MFP"/>
</dbReference>
<dbReference type="PANTHER" id="PTHR30469:SF15">
    <property type="entry name" value="HLYD FAMILY OF SECRETION PROTEINS"/>
    <property type="match status" value="1"/>
</dbReference>
<dbReference type="NCBIfam" id="TIGR01730">
    <property type="entry name" value="RND_mfp"/>
    <property type="match status" value="1"/>
</dbReference>
<proteinExistence type="predicted"/>
<dbReference type="AlphaFoldDB" id="A0A1W1C7P5"/>
<dbReference type="Gene3D" id="1.10.287.470">
    <property type="entry name" value="Helix hairpin bin"/>
    <property type="match status" value="1"/>
</dbReference>
<dbReference type="PANTHER" id="PTHR30469">
    <property type="entry name" value="MULTIDRUG RESISTANCE PROTEIN MDTA"/>
    <property type="match status" value="1"/>
</dbReference>
<dbReference type="Gene3D" id="2.40.30.170">
    <property type="match status" value="1"/>
</dbReference>
<dbReference type="Gene3D" id="2.40.50.100">
    <property type="match status" value="1"/>
</dbReference>